<gene>
    <name evidence="1" type="ORF">G2W53_028986</name>
</gene>
<accession>A0A834WAA0</accession>
<organism evidence="1 2">
    <name type="scientific">Senna tora</name>
    <dbReference type="NCBI Taxonomy" id="362788"/>
    <lineage>
        <taxon>Eukaryota</taxon>
        <taxon>Viridiplantae</taxon>
        <taxon>Streptophyta</taxon>
        <taxon>Embryophyta</taxon>
        <taxon>Tracheophyta</taxon>
        <taxon>Spermatophyta</taxon>
        <taxon>Magnoliopsida</taxon>
        <taxon>eudicotyledons</taxon>
        <taxon>Gunneridae</taxon>
        <taxon>Pentapetalae</taxon>
        <taxon>rosids</taxon>
        <taxon>fabids</taxon>
        <taxon>Fabales</taxon>
        <taxon>Fabaceae</taxon>
        <taxon>Caesalpinioideae</taxon>
        <taxon>Cassia clade</taxon>
        <taxon>Senna</taxon>
    </lineage>
</organism>
<dbReference type="AlphaFoldDB" id="A0A834WAA0"/>
<dbReference type="PANTHER" id="PTHR31170">
    <property type="entry name" value="BNAC04G53230D PROTEIN"/>
    <property type="match status" value="1"/>
</dbReference>
<reference evidence="1" key="1">
    <citation type="submission" date="2020-09" db="EMBL/GenBank/DDBJ databases">
        <title>Genome-Enabled Discovery of Anthraquinone Biosynthesis in Senna tora.</title>
        <authorList>
            <person name="Kang S.-H."/>
            <person name="Pandey R.P."/>
            <person name="Lee C.-M."/>
            <person name="Sim J.-S."/>
            <person name="Jeong J.-T."/>
            <person name="Choi B.-S."/>
            <person name="Jung M."/>
            <person name="Ginzburg D."/>
            <person name="Zhao K."/>
            <person name="Won S.Y."/>
            <person name="Oh T.-J."/>
            <person name="Yu Y."/>
            <person name="Kim N.-H."/>
            <person name="Lee O.R."/>
            <person name="Lee T.-H."/>
            <person name="Bashyal P."/>
            <person name="Kim T.-S."/>
            <person name="Lee W.-H."/>
            <person name="Kawkins C."/>
            <person name="Kim C.-K."/>
            <person name="Kim J.S."/>
            <person name="Ahn B.O."/>
            <person name="Rhee S.Y."/>
            <person name="Sohng J.K."/>
        </authorList>
    </citation>
    <scope>NUCLEOTIDE SEQUENCE</scope>
    <source>
        <tissue evidence="1">Leaf</tissue>
    </source>
</reference>
<evidence type="ECO:0000313" key="2">
    <source>
        <dbReference type="Proteomes" id="UP000634136"/>
    </source>
</evidence>
<sequence>MNKRAYKPQTVSFGPYRHGKENVKGMEEHKQRALVHFLKRCGKPLESLFQSMSEVEQDLRDSYNKSLFVWKEGNHLGKFSKILDGCFMLEVLRIGDCRVDYCADYVDNDPIFSDHGRLYVMPYIKRDMLMLENQLPMIVLDKLIEFEGRNTRDEEFLNKLILQFFFPGTPPSRSFGKCLHTLDLYRKALLQHSPSHHTVIPKPTKADKHRGYDDDIIIRSVVELRESGISFKLSVTPSLKDISFNNGILRLPSIIIDDYTESMFLNLMAFERLHVGAGNEVTSYIFFMDNIIHHDVDVAILHRKGIIVNALGSDKDVAKLFNTLARDVSVDRNNGAQNIRFELDYTVVLWHVHGLERNWCPRHGLLNNRIQPISLSYKATQLPYTRATAFCFPRHAFLFETVKPHDFFTVSTSSEMGMYALFAIKSSIIPTIMSESSLTWSFAIAVDAQLWGPPYLEIIHS</sequence>
<dbReference type="EMBL" id="JAAIUW010000009">
    <property type="protein sequence ID" value="KAF7815017.1"/>
    <property type="molecule type" value="Genomic_DNA"/>
</dbReference>
<keyword evidence="2" id="KW-1185">Reference proteome</keyword>
<proteinExistence type="predicted"/>
<evidence type="ECO:0000313" key="1">
    <source>
        <dbReference type="EMBL" id="KAF7815017.1"/>
    </source>
</evidence>
<dbReference type="Proteomes" id="UP000634136">
    <property type="component" value="Unassembled WGS sequence"/>
</dbReference>
<dbReference type="Pfam" id="PF03140">
    <property type="entry name" value="DUF247"/>
    <property type="match status" value="1"/>
</dbReference>
<dbReference type="InterPro" id="IPR004158">
    <property type="entry name" value="DUF247_pln"/>
</dbReference>
<dbReference type="PANTHER" id="PTHR31170:SF18">
    <property type="entry name" value="(WILD MALAYSIAN BANANA) HYPOTHETICAL PROTEIN"/>
    <property type="match status" value="1"/>
</dbReference>
<name>A0A834WAA0_9FABA</name>
<protein>
    <submittedName>
        <fullName evidence="1">UPF0481 protein</fullName>
    </submittedName>
</protein>
<dbReference type="OrthoDB" id="1846188at2759"/>
<comment type="caution">
    <text evidence="1">The sequence shown here is derived from an EMBL/GenBank/DDBJ whole genome shotgun (WGS) entry which is preliminary data.</text>
</comment>